<keyword evidence="3" id="KW-1185">Reference proteome</keyword>
<gene>
    <name evidence="2" type="ORF">POCULU_LOCUS7395</name>
</gene>
<comment type="caution">
    <text evidence="2">The sequence shown here is derived from an EMBL/GenBank/DDBJ whole genome shotgun (WGS) entry which is preliminary data.</text>
</comment>
<dbReference type="EMBL" id="CAJVPJ010001665">
    <property type="protein sequence ID" value="CAG8599649.1"/>
    <property type="molecule type" value="Genomic_DNA"/>
</dbReference>
<evidence type="ECO:0000313" key="2">
    <source>
        <dbReference type="EMBL" id="CAG8599649.1"/>
    </source>
</evidence>
<feature type="chain" id="PRO_5040516262" evidence="1">
    <location>
        <begin position="24"/>
        <end position="138"/>
    </location>
</feature>
<name>A0A9N9CFJ9_9GLOM</name>
<dbReference type="OrthoDB" id="2313472at2759"/>
<keyword evidence="1" id="KW-0732">Signal</keyword>
<evidence type="ECO:0000256" key="1">
    <source>
        <dbReference type="SAM" id="SignalP"/>
    </source>
</evidence>
<dbReference type="AlphaFoldDB" id="A0A9N9CFJ9"/>
<reference evidence="2" key="1">
    <citation type="submission" date="2021-06" db="EMBL/GenBank/DDBJ databases">
        <authorList>
            <person name="Kallberg Y."/>
            <person name="Tangrot J."/>
            <person name="Rosling A."/>
        </authorList>
    </citation>
    <scope>NUCLEOTIDE SEQUENCE</scope>
    <source>
        <strain evidence="2">IA702</strain>
    </source>
</reference>
<accession>A0A9N9CFJ9</accession>
<dbReference type="Proteomes" id="UP000789572">
    <property type="component" value="Unassembled WGS sequence"/>
</dbReference>
<proteinExistence type="predicted"/>
<feature type="signal peptide" evidence="1">
    <location>
        <begin position="1"/>
        <end position="23"/>
    </location>
</feature>
<sequence length="138" mass="14828">MAAFKVLRLLAILVVMFTALVICAPTLDLHERHKVRATPVMNVPAPGPGPRAIKSTQNVSWWCNACSSSDTVTIQIIKKGVSSPVFTTTGQNANSGSKDFFVDPAWASDGDAFTVKVTDDKNHASGTSSQFTVFKTKE</sequence>
<evidence type="ECO:0000313" key="3">
    <source>
        <dbReference type="Proteomes" id="UP000789572"/>
    </source>
</evidence>
<protein>
    <submittedName>
        <fullName evidence="2">3251_t:CDS:1</fullName>
    </submittedName>
</protein>
<organism evidence="2 3">
    <name type="scientific">Paraglomus occultum</name>
    <dbReference type="NCBI Taxonomy" id="144539"/>
    <lineage>
        <taxon>Eukaryota</taxon>
        <taxon>Fungi</taxon>
        <taxon>Fungi incertae sedis</taxon>
        <taxon>Mucoromycota</taxon>
        <taxon>Glomeromycotina</taxon>
        <taxon>Glomeromycetes</taxon>
        <taxon>Paraglomerales</taxon>
        <taxon>Paraglomeraceae</taxon>
        <taxon>Paraglomus</taxon>
    </lineage>
</organism>